<gene>
    <name evidence="2" type="ORF">WISP_62761</name>
</gene>
<organism evidence="2 3">
    <name type="scientific">Willisornis vidua</name>
    <name type="common">Xingu scale-backed antbird</name>
    <dbReference type="NCBI Taxonomy" id="1566151"/>
    <lineage>
        <taxon>Eukaryota</taxon>
        <taxon>Metazoa</taxon>
        <taxon>Chordata</taxon>
        <taxon>Craniata</taxon>
        <taxon>Vertebrata</taxon>
        <taxon>Euteleostomi</taxon>
        <taxon>Archelosauria</taxon>
        <taxon>Archosauria</taxon>
        <taxon>Dinosauria</taxon>
        <taxon>Saurischia</taxon>
        <taxon>Theropoda</taxon>
        <taxon>Coelurosauria</taxon>
        <taxon>Aves</taxon>
        <taxon>Neognathae</taxon>
        <taxon>Neoaves</taxon>
        <taxon>Telluraves</taxon>
        <taxon>Australaves</taxon>
        <taxon>Passeriformes</taxon>
        <taxon>Thamnophilidae</taxon>
        <taxon>Willisornis</taxon>
    </lineage>
</organism>
<feature type="region of interest" description="Disordered" evidence="1">
    <location>
        <begin position="83"/>
        <end position="102"/>
    </location>
</feature>
<feature type="compositionally biased region" description="Basic and acidic residues" evidence="1">
    <location>
        <begin position="25"/>
        <end position="37"/>
    </location>
</feature>
<evidence type="ECO:0000313" key="2">
    <source>
        <dbReference type="EMBL" id="KAJ7417750.1"/>
    </source>
</evidence>
<evidence type="ECO:0000256" key="1">
    <source>
        <dbReference type="SAM" id="MobiDB-lite"/>
    </source>
</evidence>
<protein>
    <submittedName>
        <fullName evidence="2">Uncharacterized protein</fullName>
    </submittedName>
</protein>
<feature type="region of interest" description="Disordered" evidence="1">
    <location>
        <begin position="1"/>
        <end position="45"/>
    </location>
</feature>
<comment type="caution">
    <text evidence="2">The sequence shown here is derived from an EMBL/GenBank/DDBJ whole genome shotgun (WGS) entry which is preliminary data.</text>
</comment>
<dbReference type="Proteomes" id="UP001145742">
    <property type="component" value="Unassembled WGS sequence"/>
</dbReference>
<dbReference type="EMBL" id="WHWB01033738">
    <property type="protein sequence ID" value="KAJ7417750.1"/>
    <property type="molecule type" value="Genomic_DNA"/>
</dbReference>
<evidence type="ECO:0000313" key="3">
    <source>
        <dbReference type="Proteomes" id="UP001145742"/>
    </source>
</evidence>
<name>A0ABQ9DG34_9PASS</name>
<accession>A0ABQ9DG34</accession>
<sequence>MLKKEPDTQRQLHVIFPGDYGSSSRKPEREVPGDKEAMPMTKRGGRRETVFGDALPSVMSWRNRRREANKGLPVAVLQRKTQPDLRELEDEKGEEDVHAITC</sequence>
<reference evidence="2" key="1">
    <citation type="submission" date="2019-10" db="EMBL/GenBank/DDBJ databases">
        <authorList>
            <person name="Soares A.E.R."/>
            <person name="Aleixo A."/>
            <person name="Schneider P."/>
            <person name="Miyaki C.Y."/>
            <person name="Schneider M.P."/>
            <person name="Mello C."/>
            <person name="Vasconcelos A.T.R."/>
        </authorList>
    </citation>
    <scope>NUCLEOTIDE SEQUENCE</scope>
    <source>
        <tissue evidence="2">Muscle</tissue>
    </source>
</reference>
<keyword evidence="3" id="KW-1185">Reference proteome</keyword>
<proteinExistence type="predicted"/>
<feature type="compositionally biased region" description="Basic and acidic residues" evidence="1">
    <location>
        <begin position="1"/>
        <end position="10"/>
    </location>
</feature>